<dbReference type="OrthoDB" id="9813413at2"/>
<keyword evidence="6" id="KW-1185">Reference proteome</keyword>
<evidence type="ECO:0000256" key="3">
    <source>
        <dbReference type="ARBA" id="ARBA00023163"/>
    </source>
</evidence>
<dbReference type="SMART" id="SM00342">
    <property type="entry name" value="HTH_ARAC"/>
    <property type="match status" value="1"/>
</dbReference>
<dbReference type="PROSITE" id="PS01124">
    <property type="entry name" value="HTH_ARAC_FAMILY_2"/>
    <property type="match status" value="1"/>
</dbReference>
<dbReference type="InterPro" id="IPR037923">
    <property type="entry name" value="HTH-like"/>
</dbReference>
<dbReference type="KEGG" id="abae:CL176_09305"/>
<dbReference type="Gene3D" id="1.10.10.60">
    <property type="entry name" value="Homeodomain-like"/>
    <property type="match status" value="2"/>
</dbReference>
<dbReference type="PROSITE" id="PS00041">
    <property type="entry name" value="HTH_ARAC_FAMILY_1"/>
    <property type="match status" value="1"/>
</dbReference>
<dbReference type="GO" id="GO:0043565">
    <property type="term" value="F:sequence-specific DNA binding"/>
    <property type="evidence" value="ECO:0007669"/>
    <property type="project" value="InterPro"/>
</dbReference>
<dbReference type="InterPro" id="IPR009057">
    <property type="entry name" value="Homeodomain-like_sf"/>
</dbReference>
<keyword evidence="2" id="KW-0238">DNA-binding</keyword>
<dbReference type="InterPro" id="IPR018060">
    <property type="entry name" value="HTH_AraC"/>
</dbReference>
<dbReference type="InterPro" id="IPR020449">
    <property type="entry name" value="Tscrpt_reg_AraC-type_HTH"/>
</dbReference>
<proteinExistence type="predicted"/>
<dbReference type="Gene3D" id="2.60.120.280">
    <property type="entry name" value="Regulatory protein AraC"/>
    <property type="match status" value="1"/>
</dbReference>
<evidence type="ECO:0000259" key="4">
    <source>
        <dbReference type="PROSITE" id="PS01124"/>
    </source>
</evidence>
<feature type="domain" description="HTH araC/xylS-type" evidence="4">
    <location>
        <begin position="180"/>
        <end position="278"/>
    </location>
</feature>
<keyword evidence="1" id="KW-0805">Transcription regulation</keyword>
<gene>
    <name evidence="5" type="ORF">CL176_09305</name>
</gene>
<sequence length="281" mass="33042">MCRLQNKIVRIFQNVSYVDLYPIQFGYEQCSAEHVVPLSKFNNYIFHFIKSGSGYVHIDSLGHEIKLSKGQGFMFEPGIISSYRSDYNDPWEYYWVEFNGIKSENYLNRIGLDHQNQVYTIKNMDEIDIIVYFYQQLLNAEETDDIYILSILYGLFHALFEYSDALPKCEENMTRNFYVKEAIKFISRNFTNSITIEDVANHCNINRTYLTKLFNEELNLTPSHFLIKTRLSRGCDLLTSTNKSIAEIADDIGYSNQFIFSTAFKKEYGIPPTEWRNQHQQ</sequence>
<dbReference type="SUPFAM" id="SSF46689">
    <property type="entry name" value="Homeodomain-like"/>
    <property type="match status" value="2"/>
</dbReference>
<protein>
    <submittedName>
        <fullName evidence="5">AraC family transcriptional regulator</fullName>
    </submittedName>
</protein>
<dbReference type="InterPro" id="IPR003313">
    <property type="entry name" value="AraC-bd"/>
</dbReference>
<dbReference type="PANTHER" id="PTHR43280">
    <property type="entry name" value="ARAC-FAMILY TRANSCRIPTIONAL REGULATOR"/>
    <property type="match status" value="1"/>
</dbReference>
<accession>A0A347WM73</accession>
<dbReference type="SUPFAM" id="SSF51215">
    <property type="entry name" value="Regulatory protein AraC"/>
    <property type="match status" value="1"/>
</dbReference>
<dbReference type="PRINTS" id="PR00032">
    <property type="entry name" value="HTHARAC"/>
</dbReference>
<evidence type="ECO:0000256" key="2">
    <source>
        <dbReference type="ARBA" id="ARBA00023125"/>
    </source>
</evidence>
<evidence type="ECO:0000256" key="1">
    <source>
        <dbReference type="ARBA" id="ARBA00023015"/>
    </source>
</evidence>
<dbReference type="Proteomes" id="UP000263232">
    <property type="component" value="Chromosome"/>
</dbReference>
<dbReference type="EMBL" id="CP023434">
    <property type="protein sequence ID" value="AXY26180.1"/>
    <property type="molecule type" value="Genomic_DNA"/>
</dbReference>
<dbReference type="GO" id="GO:0003700">
    <property type="term" value="F:DNA-binding transcription factor activity"/>
    <property type="evidence" value="ECO:0007669"/>
    <property type="project" value="InterPro"/>
</dbReference>
<name>A0A347WM73_9LACT</name>
<organism evidence="5 6">
    <name type="scientific">Suicoccus acidiformans</name>
    <dbReference type="NCBI Taxonomy" id="2036206"/>
    <lineage>
        <taxon>Bacteria</taxon>
        <taxon>Bacillati</taxon>
        <taxon>Bacillota</taxon>
        <taxon>Bacilli</taxon>
        <taxon>Lactobacillales</taxon>
        <taxon>Aerococcaceae</taxon>
        <taxon>Suicoccus</taxon>
    </lineage>
</organism>
<evidence type="ECO:0000313" key="5">
    <source>
        <dbReference type="EMBL" id="AXY26180.1"/>
    </source>
</evidence>
<dbReference type="PANTHER" id="PTHR43280:SF30">
    <property type="entry name" value="MMSAB OPERON REGULATORY PROTEIN"/>
    <property type="match status" value="1"/>
</dbReference>
<keyword evidence="3" id="KW-0804">Transcription</keyword>
<reference evidence="5 6" key="1">
    <citation type="submission" date="2017-09" db="EMBL/GenBank/DDBJ databases">
        <title>Complete genome sequence of Oxytococcus suis strain ZY16052.</title>
        <authorList>
            <person name="Li F."/>
        </authorList>
    </citation>
    <scope>NUCLEOTIDE SEQUENCE [LARGE SCALE GENOMIC DNA]</scope>
    <source>
        <strain evidence="5 6">ZY16052</strain>
    </source>
</reference>
<dbReference type="Pfam" id="PF02311">
    <property type="entry name" value="AraC_binding"/>
    <property type="match status" value="1"/>
</dbReference>
<dbReference type="InterPro" id="IPR018062">
    <property type="entry name" value="HTH_AraC-typ_CS"/>
</dbReference>
<dbReference type="Pfam" id="PF12833">
    <property type="entry name" value="HTH_18"/>
    <property type="match status" value="1"/>
</dbReference>
<dbReference type="AlphaFoldDB" id="A0A347WM73"/>
<evidence type="ECO:0000313" key="6">
    <source>
        <dbReference type="Proteomes" id="UP000263232"/>
    </source>
</evidence>
<dbReference type="CDD" id="cd06986">
    <property type="entry name" value="cupin_MmsR-like_N"/>
    <property type="match status" value="1"/>
</dbReference>